<dbReference type="WBParaSite" id="SMTH1_77160.2">
    <property type="protein sequence ID" value="SMTH1_77160.2"/>
    <property type="gene ID" value="SMTH1_77160"/>
</dbReference>
<evidence type="ECO:0000313" key="3">
    <source>
        <dbReference type="WBParaSite" id="SMTH1_77160.2"/>
    </source>
</evidence>
<dbReference type="Proteomes" id="UP000050791">
    <property type="component" value="Unassembled WGS sequence"/>
</dbReference>
<reference evidence="2 3" key="1">
    <citation type="submission" date="2023-11" db="UniProtKB">
        <authorList>
            <consortium name="WormBaseParasite"/>
        </authorList>
    </citation>
    <scope>IDENTIFICATION</scope>
</reference>
<dbReference type="SUPFAM" id="SSF53098">
    <property type="entry name" value="Ribonuclease H-like"/>
    <property type="match status" value="1"/>
</dbReference>
<evidence type="ECO:0008006" key="4">
    <source>
        <dbReference type="Google" id="ProtNLM"/>
    </source>
</evidence>
<evidence type="ECO:0000313" key="1">
    <source>
        <dbReference type="Proteomes" id="UP000050791"/>
    </source>
</evidence>
<evidence type="ECO:0000313" key="2">
    <source>
        <dbReference type="WBParaSite" id="SMTH1_77160.1"/>
    </source>
</evidence>
<protein>
    <recommendedName>
        <fullName evidence="4">Integrase catalytic domain-containing protein</fullName>
    </recommendedName>
</protein>
<proteinExistence type="predicted"/>
<dbReference type="AlphaFoldDB" id="A0AA85BS39"/>
<sequence length="137" mass="15821">MVLVINNGSYFAADADTTWLNGMECGHPFTAPEVPCYNGERETFVKTLKTANDYIDTFTRKRSRNLSTEYKKMLNSINVIKKIPRSNMRYLESAEVTYYRKSGPRPLTGNVLKNFGKSMVRILSINDLNTQNRHFRQ</sequence>
<accession>A0AA85BS39</accession>
<dbReference type="WBParaSite" id="SMTH1_77160.1">
    <property type="protein sequence ID" value="SMTH1_77160.1"/>
    <property type="gene ID" value="SMTH1_77160"/>
</dbReference>
<dbReference type="InterPro" id="IPR012337">
    <property type="entry name" value="RNaseH-like_sf"/>
</dbReference>
<organism evidence="1 3">
    <name type="scientific">Schistosoma mattheei</name>
    <dbReference type="NCBI Taxonomy" id="31246"/>
    <lineage>
        <taxon>Eukaryota</taxon>
        <taxon>Metazoa</taxon>
        <taxon>Spiralia</taxon>
        <taxon>Lophotrochozoa</taxon>
        <taxon>Platyhelminthes</taxon>
        <taxon>Trematoda</taxon>
        <taxon>Digenea</taxon>
        <taxon>Strigeidida</taxon>
        <taxon>Schistosomatoidea</taxon>
        <taxon>Schistosomatidae</taxon>
        <taxon>Schistosoma</taxon>
    </lineage>
</organism>
<name>A0AA85BS39_9TREM</name>